<evidence type="ECO:0000313" key="3">
    <source>
        <dbReference type="Proteomes" id="UP000327157"/>
    </source>
</evidence>
<feature type="compositionally biased region" description="Basic residues" evidence="1">
    <location>
        <begin position="1"/>
        <end position="10"/>
    </location>
</feature>
<reference evidence="2 3" key="3">
    <citation type="submission" date="2019-11" db="EMBL/GenBank/DDBJ databases">
        <title>A de novo genome assembly of a pear dwarfing rootstock.</title>
        <authorList>
            <person name="Wang F."/>
            <person name="Wang J."/>
            <person name="Li S."/>
            <person name="Zhang Y."/>
            <person name="Fang M."/>
            <person name="Ma L."/>
            <person name="Zhao Y."/>
            <person name="Jiang S."/>
        </authorList>
    </citation>
    <scope>NUCLEOTIDE SEQUENCE [LARGE SCALE GENOMIC DNA]</scope>
    <source>
        <strain evidence="2">S2</strain>
        <tissue evidence="2">Leaf</tissue>
    </source>
</reference>
<organism evidence="2 3">
    <name type="scientific">Pyrus ussuriensis x Pyrus communis</name>
    <dbReference type="NCBI Taxonomy" id="2448454"/>
    <lineage>
        <taxon>Eukaryota</taxon>
        <taxon>Viridiplantae</taxon>
        <taxon>Streptophyta</taxon>
        <taxon>Embryophyta</taxon>
        <taxon>Tracheophyta</taxon>
        <taxon>Spermatophyta</taxon>
        <taxon>Magnoliopsida</taxon>
        <taxon>eudicotyledons</taxon>
        <taxon>Gunneridae</taxon>
        <taxon>Pentapetalae</taxon>
        <taxon>rosids</taxon>
        <taxon>fabids</taxon>
        <taxon>Rosales</taxon>
        <taxon>Rosaceae</taxon>
        <taxon>Amygdaloideae</taxon>
        <taxon>Maleae</taxon>
        <taxon>Pyrus</taxon>
    </lineage>
</organism>
<dbReference type="PANTHER" id="PTHR33704">
    <property type="entry name" value="PROTEIN HEAT INTOLERANT 4-RELATED"/>
    <property type="match status" value="1"/>
</dbReference>
<name>A0A5N5GRM4_9ROSA</name>
<accession>A0A5N5GRM4</accession>
<sequence length="163" mass="18244">MRRGTKRKAASQKAEADKHKESSKATRTIRTTKRVKKSEDPRNLQDLWKAAFPVGTNNVYLLGYTKLNLTCLLSPAHLLCSVFFIPLRLNSETRIVFFAAQSVSINGENKVVCIPVAVAVVSPFPPSDMIGVNSVQREAEEIIPMKQMKMVGFHIFLWRTGAL</sequence>
<dbReference type="GO" id="GO:1900034">
    <property type="term" value="P:regulation of cellular response to heat"/>
    <property type="evidence" value="ECO:0007669"/>
    <property type="project" value="InterPro"/>
</dbReference>
<dbReference type="InterPro" id="IPR039313">
    <property type="entry name" value="HIT4"/>
</dbReference>
<gene>
    <name evidence="2" type="ORF">D8674_013212</name>
</gene>
<dbReference type="AlphaFoldDB" id="A0A5N5GRM4"/>
<feature type="region of interest" description="Disordered" evidence="1">
    <location>
        <begin position="1"/>
        <end position="36"/>
    </location>
</feature>
<dbReference type="PANTHER" id="PTHR33704:SF1">
    <property type="entry name" value="PROTEIN HEAT INTOLERANT 4-RELATED"/>
    <property type="match status" value="1"/>
</dbReference>
<reference evidence="2 3" key="1">
    <citation type="submission" date="2019-09" db="EMBL/GenBank/DDBJ databases">
        <authorList>
            <person name="Ou C."/>
        </authorList>
    </citation>
    <scope>NUCLEOTIDE SEQUENCE [LARGE SCALE GENOMIC DNA]</scope>
    <source>
        <strain evidence="2">S2</strain>
        <tissue evidence="2">Leaf</tissue>
    </source>
</reference>
<dbReference type="Proteomes" id="UP000327157">
    <property type="component" value="Chromosome 15"/>
</dbReference>
<reference evidence="3" key="2">
    <citation type="submission" date="2019-10" db="EMBL/GenBank/DDBJ databases">
        <title>A de novo genome assembly of a pear dwarfing rootstock.</title>
        <authorList>
            <person name="Wang F."/>
            <person name="Wang J."/>
            <person name="Li S."/>
            <person name="Zhang Y."/>
            <person name="Fang M."/>
            <person name="Ma L."/>
            <person name="Zhao Y."/>
            <person name="Jiang S."/>
        </authorList>
    </citation>
    <scope>NUCLEOTIDE SEQUENCE [LARGE SCALE GENOMIC DNA]</scope>
</reference>
<protein>
    <submittedName>
        <fullName evidence="2">Uncharacterized protein</fullName>
    </submittedName>
</protein>
<comment type="caution">
    <text evidence="2">The sequence shown here is derived from an EMBL/GenBank/DDBJ whole genome shotgun (WGS) entry which is preliminary data.</text>
</comment>
<feature type="compositionally biased region" description="Basic and acidic residues" evidence="1">
    <location>
        <begin position="14"/>
        <end position="24"/>
    </location>
</feature>
<keyword evidence="3" id="KW-1185">Reference proteome</keyword>
<evidence type="ECO:0000256" key="1">
    <source>
        <dbReference type="SAM" id="MobiDB-lite"/>
    </source>
</evidence>
<dbReference type="EMBL" id="SMOL01000401">
    <property type="protein sequence ID" value="KAB2617343.1"/>
    <property type="molecule type" value="Genomic_DNA"/>
</dbReference>
<proteinExistence type="predicted"/>
<evidence type="ECO:0000313" key="2">
    <source>
        <dbReference type="EMBL" id="KAB2617343.1"/>
    </source>
</evidence>